<dbReference type="Gene3D" id="1.10.357.10">
    <property type="entry name" value="Tetracycline Repressor, domain 2"/>
    <property type="match status" value="1"/>
</dbReference>
<dbReference type="InterPro" id="IPR009057">
    <property type="entry name" value="Homeodomain-like_sf"/>
</dbReference>
<dbReference type="AlphaFoldDB" id="A0A652YPU1"/>
<dbReference type="EMBL" id="VNIQ01000004">
    <property type="protein sequence ID" value="TYQ04133.1"/>
    <property type="molecule type" value="Genomic_DNA"/>
</dbReference>
<gene>
    <name evidence="2" type="ORF">FNL38_104509</name>
</gene>
<reference evidence="2" key="1">
    <citation type="submission" date="2019-07" db="EMBL/GenBank/DDBJ databases">
        <title>Genomic Encyclopedia of Type Strains, Phase IV (KMG-IV): sequencing the most valuable type-strain genomes for metagenomic binning, comparative biology and taxonomic classification.</title>
        <authorList>
            <person name="Goeker M."/>
        </authorList>
    </citation>
    <scope>NUCLEOTIDE SEQUENCE</scope>
    <source>
        <strain evidence="2">DSM 44596</strain>
    </source>
</reference>
<sequence>MARANRLSVESWLDAAFDLLVREGVSGVKISTLCDELGVTKGSFYWHFDDLGALMEAMADYWCGTQNDAVRGLASVESIPVEQRFEMMAQLLIDERNWSVEIAVREWARSDEKVAEAVRQLDQRIFDIIQEALLELNFDAEGARLRAGALVYAGIGFVHGRGSLPTPTSAELRKIFTLLTQES</sequence>
<dbReference type="SUPFAM" id="SSF46689">
    <property type="entry name" value="Homeodomain-like"/>
    <property type="match status" value="1"/>
</dbReference>
<protein>
    <submittedName>
        <fullName evidence="2">TetR family transcriptional regulator</fullName>
    </submittedName>
</protein>
<dbReference type="GO" id="GO:0000976">
    <property type="term" value="F:transcription cis-regulatory region binding"/>
    <property type="evidence" value="ECO:0007669"/>
    <property type="project" value="TreeGrafter"/>
</dbReference>
<dbReference type="Pfam" id="PF00440">
    <property type="entry name" value="TetR_N"/>
    <property type="match status" value="1"/>
</dbReference>
<dbReference type="GO" id="GO:0003700">
    <property type="term" value="F:DNA-binding transcription factor activity"/>
    <property type="evidence" value="ECO:0007669"/>
    <property type="project" value="TreeGrafter"/>
</dbReference>
<dbReference type="InterPro" id="IPR050109">
    <property type="entry name" value="HTH-type_TetR-like_transc_reg"/>
</dbReference>
<accession>A0A652YPU1</accession>
<name>A0A652YPU1_NOCGL</name>
<evidence type="ECO:0000313" key="2">
    <source>
        <dbReference type="EMBL" id="TYQ04133.1"/>
    </source>
</evidence>
<dbReference type="PROSITE" id="PS50977">
    <property type="entry name" value="HTH_TETR_2"/>
    <property type="match status" value="1"/>
</dbReference>
<proteinExistence type="predicted"/>
<comment type="caution">
    <text evidence="2">The sequence shown here is derived from an EMBL/GenBank/DDBJ whole genome shotgun (WGS) entry which is preliminary data.</text>
</comment>
<dbReference type="InterPro" id="IPR001647">
    <property type="entry name" value="HTH_TetR"/>
</dbReference>
<organism evidence="2">
    <name type="scientific">Nocardia globerula</name>
    <dbReference type="NCBI Taxonomy" id="1818"/>
    <lineage>
        <taxon>Bacteria</taxon>
        <taxon>Bacillati</taxon>
        <taxon>Actinomycetota</taxon>
        <taxon>Actinomycetes</taxon>
        <taxon>Mycobacteriales</taxon>
        <taxon>Nocardiaceae</taxon>
        <taxon>Nocardia</taxon>
    </lineage>
</organism>
<evidence type="ECO:0000256" key="1">
    <source>
        <dbReference type="ARBA" id="ARBA00023125"/>
    </source>
</evidence>
<dbReference type="PANTHER" id="PTHR30055:SF239">
    <property type="entry name" value="TRANSCRIPTIONAL REGULATORY PROTEIN"/>
    <property type="match status" value="1"/>
</dbReference>
<keyword evidence="1" id="KW-0238">DNA-binding</keyword>
<dbReference type="PANTHER" id="PTHR30055">
    <property type="entry name" value="HTH-TYPE TRANSCRIPTIONAL REGULATOR RUTR"/>
    <property type="match status" value="1"/>
</dbReference>
<dbReference type="PRINTS" id="PR00455">
    <property type="entry name" value="HTHTETR"/>
</dbReference>